<feature type="signal peptide" evidence="1">
    <location>
        <begin position="1"/>
        <end position="23"/>
    </location>
</feature>
<keyword evidence="1" id="KW-0732">Signal</keyword>
<sequence length="102" mass="11185">MMQSNSLHLVHIILVSFMHPLLQHRPPWVTAATLGMCNAPLELNSEGGPSFSGLHSSSESKLLLKKYSFASLPHKSGTPRTAKFPFFSFFSPRGQPCTAAMN</sequence>
<proteinExistence type="predicted"/>
<organism evidence="2">
    <name type="scientific">Ixodes ricinus</name>
    <name type="common">Common tick</name>
    <name type="synonym">Acarus ricinus</name>
    <dbReference type="NCBI Taxonomy" id="34613"/>
    <lineage>
        <taxon>Eukaryota</taxon>
        <taxon>Metazoa</taxon>
        <taxon>Ecdysozoa</taxon>
        <taxon>Arthropoda</taxon>
        <taxon>Chelicerata</taxon>
        <taxon>Arachnida</taxon>
        <taxon>Acari</taxon>
        <taxon>Parasitiformes</taxon>
        <taxon>Ixodida</taxon>
        <taxon>Ixodoidea</taxon>
        <taxon>Ixodidae</taxon>
        <taxon>Ixodinae</taxon>
        <taxon>Ixodes</taxon>
    </lineage>
</organism>
<reference evidence="2" key="1">
    <citation type="submission" date="2019-12" db="EMBL/GenBank/DDBJ databases">
        <title>An insight into the sialome of adult female Ixodes ricinus ticks feeding for 6 days.</title>
        <authorList>
            <person name="Perner J."/>
            <person name="Ribeiro J.M.C."/>
        </authorList>
    </citation>
    <scope>NUCLEOTIDE SEQUENCE</scope>
    <source>
        <strain evidence="2">Semi-engorged</strain>
        <tissue evidence="2">Salivary glands</tissue>
    </source>
</reference>
<name>A0A6B0U7I6_IXORI</name>
<dbReference type="EMBL" id="GIFC01006396">
    <property type="protein sequence ID" value="MXU88479.1"/>
    <property type="molecule type" value="Transcribed_RNA"/>
</dbReference>
<evidence type="ECO:0000256" key="1">
    <source>
        <dbReference type="SAM" id="SignalP"/>
    </source>
</evidence>
<accession>A0A6B0U7I6</accession>
<dbReference type="AlphaFoldDB" id="A0A6B0U7I6"/>
<feature type="chain" id="PRO_5025382824" evidence="1">
    <location>
        <begin position="24"/>
        <end position="102"/>
    </location>
</feature>
<evidence type="ECO:0000313" key="2">
    <source>
        <dbReference type="EMBL" id="MXU88479.1"/>
    </source>
</evidence>
<protein>
    <submittedName>
        <fullName evidence="2">Putative secreted protein</fullName>
    </submittedName>
</protein>